<dbReference type="Proteomes" id="UP000828390">
    <property type="component" value="Unassembled WGS sequence"/>
</dbReference>
<sequence>MCEGRPDICGIKVPDFKRLLDGYQKDGRDTAVTLNTKSVTCVPASTYDSASGSAMEIEYPYKSQSRFHKTLPDSPESWATDDLVVSSNHNLETPSVLGRQYESTSANVESLDNFETAAGECSDKTNSTFTQIHQQTPYVRVIDSQHMQVSVGELLHSQSREPLDDSTIRTFCMEGLKCLADLEDLGIGYQDSNGDVFMKLENILHLTIKGFSYLDRADQPNIFAGLQPELMAPEVAKFIMQDEIPDWYQFGVNDRDITIQADIFSLARIVMELYPSTYCILQRIFRNGRRSYDGMTDDDRRELRLRIVEQIASVDCMQLLVPDESSTVMKDLLCMMLEQDPRIRITARQALKFIDNNDDAGHGTRLDSKSNIKIEPITSDNTNIPGRQFVSGGFPYAETKSPPSSTTSDQTSMHKTHEVNPNNSGNEAFRERSKVSMKIKKSATVPVPRFVK</sequence>
<accession>A0A9D4RDI9</accession>
<protein>
    <recommendedName>
        <fullName evidence="4">Protein kinase domain-containing protein</fullName>
    </recommendedName>
</protein>
<name>A0A9D4RDI9_DREPO</name>
<dbReference type="AlphaFoldDB" id="A0A9D4RDI9"/>
<keyword evidence="3" id="KW-1185">Reference proteome</keyword>
<feature type="compositionally biased region" description="Low complexity" evidence="1">
    <location>
        <begin position="399"/>
        <end position="411"/>
    </location>
</feature>
<feature type="region of interest" description="Disordered" evidence="1">
    <location>
        <begin position="397"/>
        <end position="452"/>
    </location>
</feature>
<evidence type="ECO:0000313" key="3">
    <source>
        <dbReference type="Proteomes" id="UP000828390"/>
    </source>
</evidence>
<dbReference type="InterPro" id="IPR011009">
    <property type="entry name" value="Kinase-like_dom_sf"/>
</dbReference>
<evidence type="ECO:0000256" key="1">
    <source>
        <dbReference type="SAM" id="MobiDB-lite"/>
    </source>
</evidence>
<gene>
    <name evidence="2" type="ORF">DPMN_027330</name>
</gene>
<dbReference type="Gene3D" id="1.10.510.10">
    <property type="entry name" value="Transferase(Phosphotransferase) domain 1"/>
    <property type="match status" value="1"/>
</dbReference>
<evidence type="ECO:0000313" key="2">
    <source>
        <dbReference type="EMBL" id="KAH3864314.1"/>
    </source>
</evidence>
<feature type="non-terminal residue" evidence="2">
    <location>
        <position position="1"/>
    </location>
</feature>
<organism evidence="2 3">
    <name type="scientific">Dreissena polymorpha</name>
    <name type="common">Zebra mussel</name>
    <name type="synonym">Mytilus polymorpha</name>
    <dbReference type="NCBI Taxonomy" id="45954"/>
    <lineage>
        <taxon>Eukaryota</taxon>
        <taxon>Metazoa</taxon>
        <taxon>Spiralia</taxon>
        <taxon>Lophotrochozoa</taxon>
        <taxon>Mollusca</taxon>
        <taxon>Bivalvia</taxon>
        <taxon>Autobranchia</taxon>
        <taxon>Heteroconchia</taxon>
        <taxon>Euheterodonta</taxon>
        <taxon>Imparidentia</taxon>
        <taxon>Neoheterodontei</taxon>
        <taxon>Myida</taxon>
        <taxon>Dreissenoidea</taxon>
        <taxon>Dreissenidae</taxon>
        <taxon>Dreissena</taxon>
    </lineage>
</organism>
<dbReference type="EMBL" id="JAIWYP010000002">
    <property type="protein sequence ID" value="KAH3864314.1"/>
    <property type="molecule type" value="Genomic_DNA"/>
</dbReference>
<reference evidence="2" key="2">
    <citation type="submission" date="2020-11" db="EMBL/GenBank/DDBJ databases">
        <authorList>
            <person name="McCartney M.A."/>
            <person name="Auch B."/>
            <person name="Kono T."/>
            <person name="Mallez S."/>
            <person name="Becker A."/>
            <person name="Gohl D.M."/>
            <person name="Silverstein K.A.T."/>
            <person name="Koren S."/>
            <person name="Bechman K.B."/>
            <person name="Herman A."/>
            <person name="Abrahante J.E."/>
            <person name="Garbe J."/>
        </authorList>
    </citation>
    <scope>NUCLEOTIDE SEQUENCE</scope>
    <source>
        <strain evidence="2">Duluth1</strain>
        <tissue evidence="2">Whole animal</tissue>
    </source>
</reference>
<dbReference type="SUPFAM" id="SSF56112">
    <property type="entry name" value="Protein kinase-like (PK-like)"/>
    <property type="match status" value="1"/>
</dbReference>
<proteinExistence type="predicted"/>
<comment type="caution">
    <text evidence="2">The sequence shown here is derived from an EMBL/GenBank/DDBJ whole genome shotgun (WGS) entry which is preliminary data.</text>
</comment>
<reference evidence="2" key="1">
    <citation type="journal article" date="2019" name="bioRxiv">
        <title>The Genome of the Zebra Mussel, Dreissena polymorpha: A Resource for Invasive Species Research.</title>
        <authorList>
            <person name="McCartney M.A."/>
            <person name="Auch B."/>
            <person name="Kono T."/>
            <person name="Mallez S."/>
            <person name="Zhang Y."/>
            <person name="Obille A."/>
            <person name="Becker A."/>
            <person name="Abrahante J.E."/>
            <person name="Garbe J."/>
            <person name="Badalamenti J.P."/>
            <person name="Herman A."/>
            <person name="Mangelson H."/>
            <person name="Liachko I."/>
            <person name="Sullivan S."/>
            <person name="Sone E.D."/>
            <person name="Koren S."/>
            <person name="Silverstein K.A.T."/>
            <person name="Beckman K.B."/>
            <person name="Gohl D.M."/>
        </authorList>
    </citation>
    <scope>NUCLEOTIDE SEQUENCE</scope>
    <source>
        <strain evidence="2">Duluth1</strain>
        <tissue evidence="2">Whole animal</tissue>
    </source>
</reference>
<evidence type="ECO:0008006" key="4">
    <source>
        <dbReference type="Google" id="ProtNLM"/>
    </source>
</evidence>